<name>A0A8X6FTI0_TRICU</name>
<protein>
    <recommendedName>
        <fullName evidence="3">Isoamyl acetate-hydrolyzing esterase 1 homolog</fullName>
    </recommendedName>
</protein>
<dbReference type="InterPro" id="IPR001087">
    <property type="entry name" value="GDSL"/>
</dbReference>
<dbReference type="GO" id="GO:0016788">
    <property type="term" value="F:hydrolase activity, acting on ester bonds"/>
    <property type="evidence" value="ECO:0007669"/>
    <property type="project" value="InterPro"/>
</dbReference>
<evidence type="ECO:0000256" key="2">
    <source>
        <dbReference type="ARBA" id="ARBA00025755"/>
    </source>
</evidence>
<dbReference type="InterPro" id="IPR036514">
    <property type="entry name" value="SGNH_hydro_sf"/>
</dbReference>
<dbReference type="OrthoDB" id="671439at2759"/>
<evidence type="ECO:0000313" key="4">
    <source>
        <dbReference type="EMBL" id="GFQ88822.1"/>
    </source>
</evidence>
<dbReference type="Proteomes" id="UP000887116">
    <property type="component" value="Unassembled WGS sequence"/>
</dbReference>
<evidence type="ECO:0000256" key="1">
    <source>
        <dbReference type="ARBA" id="ARBA00024673"/>
    </source>
</evidence>
<dbReference type="PANTHER" id="PTHR14209">
    <property type="entry name" value="ISOAMYL ACETATE-HYDROLYZING ESTERASE 1"/>
    <property type="match status" value="1"/>
</dbReference>
<organism evidence="4 5">
    <name type="scientific">Trichonephila clavata</name>
    <name type="common">Joro spider</name>
    <name type="synonym">Nephila clavata</name>
    <dbReference type="NCBI Taxonomy" id="2740835"/>
    <lineage>
        <taxon>Eukaryota</taxon>
        <taxon>Metazoa</taxon>
        <taxon>Ecdysozoa</taxon>
        <taxon>Arthropoda</taxon>
        <taxon>Chelicerata</taxon>
        <taxon>Arachnida</taxon>
        <taxon>Araneae</taxon>
        <taxon>Araneomorphae</taxon>
        <taxon>Entelegynae</taxon>
        <taxon>Araneoidea</taxon>
        <taxon>Nephilidae</taxon>
        <taxon>Trichonephila</taxon>
    </lineage>
</organism>
<dbReference type="AlphaFoldDB" id="A0A8X6FTI0"/>
<dbReference type="SUPFAM" id="SSF52266">
    <property type="entry name" value="SGNH hydrolase"/>
    <property type="match status" value="1"/>
</dbReference>
<dbReference type="Gene3D" id="3.40.50.1110">
    <property type="entry name" value="SGNH hydrolase"/>
    <property type="match status" value="1"/>
</dbReference>
<dbReference type="PANTHER" id="PTHR14209:SF19">
    <property type="entry name" value="ISOAMYL ACETATE-HYDROLYZING ESTERASE 1 HOMOLOG"/>
    <property type="match status" value="1"/>
</dbReference>
<dbReference type="Pfam" id="PF00657">
    <property type="entry name" value="Lipase_GDSL"/>
    <property type="match status" value="1"/>
</dbReference>
<dbReference type="InterPro" id="IPR045136">
    <property type="entry name" value="Iah1-like"/>
</dbReference>
<comment type="caution">
    <text evidence="4">The sequence shown here is derived from an EMBL/GenBank/DDBJ whole genome shotgun (WGS) entry which is preliminary data.</text>
</comment>
<accession>A0A8X6FTI0</accession>
<comment type="function">
    <text evidence="1">Probable lipase.</text>
</comment>
<proteinExistence type="inferred from homology"/>
<reference evidence="4" key="1">
    <citation type="submission" date="2020-07" db="EMBL/GenBank/DDBJ databases">
        <title>Multicomponent nature underlies the extraordinary mechanical properties of spider dragline silk.</title>
        <authorList>
            <person name="Kono N."/>
            <person name="Nakamura H."/>
            <person name="Mori M."/>
            <person name="Yoshida Y."/>
            <person name="Ohtoshi R."/>
            <person name="Malay A.D."/>
            <person name="Moran D.A.P."/>
            <person name="Tomita M."/>
            <person name="Numata K."/>
            <person name="Arakawa K."/>
        </authorList>
    </citation>
    <scope>NUCLEOTIDE SEQUENCE</scope>
</reference>
<comment type="similarity">
    <text evidence="2">Belongs to the 'GDSL' lipolytic enzyme family. IAH1 subfamily.</text>
</comment>
<evidence type="ECO:0000313" key="5">
    <source>
        <dbReference type="Proteomes" id="UP000887116"/>
    </source>
</evidence>
<keyword evidence="5" id="KW-1185">Reference proteome</keyword>
<dbReference type="EMBL" id="BMAO01023455">
    <property type="protein sequence ID" value="GFQ88822.1"/>
    <property type="molecule type" value="Genomic_DNA"/>
</dbReference>
<dbReference type="CDD" id="cd01838">
    <property type="entry name" value="Isoamyl_acetate_hydrolase_like"/>
    <property type="match status" value="1"/>
</dbReference>
<gene>
    <name evidence="4" type="primary">IAH1</name>
    <name evidence="4" type="ORF">TNCT_305571</name>
</gene>
<sequence>MSLKWPKIVLFGDSQVQHSFGPNGFWGALLADRFQRVCDVISRGFSGYTTRSCRIILPRIFYPENISDVEAFVIVLGTNDSSGKEDASEYHVSLQEYAENLDAMIDYLQSIGLNKNKIIMMTPGPYHHEKFMKWCYETGKVFPSKDNKLMAEYVEACLNTAKKHNIDVINIFQEMMKSQDWSKFLTDGLHFSSDGSHLVYHLLLPLIEKKIDVTGMLLPYWRDINHIKPKDADENLCYKKCPNMYVQKFHK</sequence>
<evidence type="ECO:0000256" key="3">
    <source>
        <dbReference type="ARBA" id="ARBA00026152"/>
    </source>
</evidence>